<sequence length="1066" mass="112187">MSVVAAATVLLFAAAAATPAAAAAPAAAPAALPAAGPAGVYPAVGAGTHFLDHTADLQGFTDPAWYESNIPFVDLPSKSIEDVYYYRWRVYREHLRYTNPTDGYISTEFLDCCGYAAPYQAVNAAAGHQITEGRWLRDPQYVDDFTKFWLTGPGAGAKPMTDGVNKDTDDWAHEYSFWLASAAYGRAQVTGDFTQVKALLPQLISQYEGWSGQYNADLGLYWSVPVWDAMELSASSYQSDDPYHGGAGYRPTLNSYQYGDAISISRIASMMGDRATASKYSTAAANLKTSMQKWLWDPSRQFYFAMARDDNPNHTLLDTREEIGYIPWAFGAASATDSDAWKQLTDPQGFAAPFGPTTAERRSPLFMFEAGGCCRWDGPSWPFSTSQTLTGLANQLDDYPAQTAITKADYAKAVETYALTQYKDGKPYVAEAHDPDQSTWIYDGANHSEDYNHSTFNDLVLSGLLGLRPQDGTTLQIKPLVDASWDHYAVENVPYHSHNISVLWDADGSHYGQGAGMGVYVDGKRVTFSKTLKDTTVTLRQVAPTGAAVAAASAANTPGTGQATASGAATRLVNDAANPLRQGYPKPIASYTFPNDDAWNPLDGKIWYTEVPENTRWTNYASPNASGTDYYGVDFGVPTAVSDLRWFGYDDGGGVRPAADYRVQYLAAGGWLDVPGQVRAPGTPVGNGLNRITFAPVTTTQVRLLFTNPAGSYVGVTELQSWSPSSSAATVAISSGSGAGGVGAPGAPGSSLSIDGPTPVSVTVTNASPRPLAAAATALAVPPGWTSTVVSQPSAAQRASIRPGASLVWTSVLTPPSGSAPGTQTDLVATATYRDGAANNQSTHARQALTVAYPAGQQAPIGLWSLDEGAGATAADSSGAGHDLTLAGGAAWVAAREGATGSALQFDGSLSYAQTAGPVLDTVGNFSVSAWVKLDSTGSFATAVSQDGAGTSAFFLQYSKADDRLAFSTEQGRALSNVAPVTGRWYQLTGVHDANTGRFTLFVDGVAQTQSFDQAPGVASTGPLAVGRAQAGGRNADFWAGAVDDVQVYNRALSAADVAALASGGH</sequence>
<dbReference type="Proteomes" id="UP000257080">
    <property type="component" value="Unassembled WGS sequence"/>
</dbReference>
<feature type="chain" id="PRO_5017810890" description="LamG-like jellyroll fold domain-containing protein" evidence="3">
    <location>
        <begin position="23"/>
        <end position="1066"/>
    </location>
</feature>
<dbReference type="InterPro" id="IPR013320">
    <property type="entry name" value="ConA-like_dom_sf"/>
</dbReference>
<dbReference type="InterPro" id="IPR006558">
    <property type="entry name" value="LamG-like"/>
</dbReference>
<reference evidence="5 6" key="1">
    <citation type="submission" date="2017-04" db="EMBL/GenBank/DDBJ databases">
        <title>Comparative genome analysis of Subtercola boreus.</title>
        <authorList>
            <person name="Cho Y.-J."/>
            <person name="Cho A."/>
            <person name="Kim O.-S."/>
            <person name="Lee J.-I."/>
        </authorList>
    </citation>
    <scope>NUCLEOTIDE SEQUENCE [LARGE SCALE GENOMIC DNA]</scope>
    <source>
        <strain evidence="5 6">P28004</strain>
    </source>
</reference>
<dbReference type="InterPro" id="IPR018905">
    <property type="entry name" value="A-galactase_NEW3"/>
</dbReference>
<organism evidence="5 6">
    <name type="scientific">Subtercola boreus</name>
    <dbReference type="NCBI Taxonomy" id="120213"/>
    <lineage>
        <taxon>Bacteria</taxon>
        <taxon>Bacillati</taxon>
        <taxon>Actinomycetota</taxon>
        <taxon>Actinomycetes</taxon>
        <taxon>Micrococcales</taxon>
        <taxon>Microbacteriaceae</taxon>
        <taxon>Subtercola</taxon>
    </lineage>
</organism>
<dbReference type="InterPro" id="IPR054491">
    <property type="entry name" value="MGH1-like_GH"/>
</dbReference>
<gene>
    <name evidence="5" type="ORF">B7R25_05550</name>
</gene>
<feature type="domain" description="LamG-like jellyroll fold" evidence="4">
    <location>
        <begin position="924"/>
        <end position="1056"/>
    </location>
</feature>
<dbReference type="InterPro" id="IPR008928">
    <property type="entry name" value="6-hairpin_glycosidase_sf"/>
</dbReference>
<comment type="caution">
    <text evidence="5">The sequence shown here is derived from an EMBL/GenBank/DDBJ whole genome shotgun (WGS) entry which is preliminary data.</text>
</comment>
<dbReference type="Pfam" id="PF13385">
    <property type="entry name" value="Laminin_G_3"/>
    <property type="match status" value="1"/>
</dbReference>
<dbReference type="Pfam" id="PF22422">
    <property type="entry name" value="MGH1-like_GH"/>
    <property type="match status" value="1"/>
</dbReference>
<dbReference type="SUPFAM" id="SSF48208">
    <property type="entry name" value="Six-hairpin glycosidases"/>
    <property type="match status" value="1"/>
</dbReference>
<dbReference type="Gene3D" id="2.60.120.200">
    <property type="match status" value="1"/>
</dbReference>
<protein>
    <recommendedName>
        <fullName evidence="4">LamG-like jellyroll fold domain-containing protein</fullName>
    </recommendedName>
</protein>
<dbReference type="InterPro" id="IPR008979">
    <property type="entry name" value="Galactose-bd-like_sf"/>
</dbReference>
<dbReference type="GO" id="GO:0005975">
    <property type="term" value="P:carbohydrate metabolic process"/>
    <property type="evidence" value="ECO:0007669"/>
    <property type="project" value="InterPro"/>
</dbReference>
<evidence type="ECO:0000259" key="4">
    <source>
        <dbReference type="SMART" id="SM00560"/>
    </source>
</evidence>
<dbReference type="Gene3D" id="2.60.120.260">
    <property type="entry name" value="Galactose-binding domain-like"/>
    <property type="match status" value="1"/>
</dbReference>
<feature type="signal peptide" evidence="3">
    <location>
        <begin position="1"/>
        <end position="22"/>
    </location>
</feature>
<dbReference type="EMBL" id="NBXE01000017">
    <property type="protein sequence ID" value="RFA28203.1"/>
    <property type="molecule type" value="Genomic_DNA"/>
</dbReference>
<dbReference type="SUPFAM" id="SSF49899">
    <property type="entry name" value="Concanavalin A-like lectins/glucanases"/>
    <property type="match status" value="1"/>
</dbReference>
<evidence type="ECO:0000256" key="3">
    <source>
        <dbReference type="SAM" id="SignalP"/>
    </source>
</evidence>
<evidence type="ECO:0000256" key="2">
    <source>
        <dbReference type="ARBA" id="ARBA00023157"/>
    </source>
</evidence>
<dbReference type="InterPro" id="IPR005194">
    <property type="entry name" value="Glyco_hydro_65_C"/>
</dbReference>
<dbReference type="Pfam" id="PF03633">
    <property type="entry name" value="Glyco_hydro_65C"/>
    <property type="match status" value="1"/>
</dbReference>
<evidence type="ECO:0000313" key="6">
    <source>
        <dbReference type="Proteomes" id="UP000257080"/>
    </source>
</evidence>
<evidence type="ECO:0000256" key="1">
    <source>
        <dbReference type="ARBA" id="ARBA00022729"/>
    </source>
</evidence>
<dbReference type="Gene3D" id="1.50.10.10">
    <property type="match status" value="1"/>
</dbReference>
<dbReference type="Pfam" id="PF10633">
    <property type="entry name" value="NPCBM_assoc"/>
    <property type="match status" value="1"/>
</dbReference>
<keyword evidence="2" id="KW-1015">Disulfide bond</keyword>
<dbReference type="SUPFAM" id="SSF49785">
    <property type="entry name" value="Galactose-binding domain-like"/>
    <property type="match status" value="1"/>
</dbReference>
<dbReference type="AlphaFoldDB" id="A0A3E0WCB7"/>
<dbReference type="OrthoDB" id="231241at2"/>
<name>A0A3E0WCB7_9MICO</name>
<accession>A0A3E0WCB7</accession>
<proteinExistence type="predicted"/>
<dbReference type="InterPro" id="IPR012341">
    <property type="entry name" value="6hp_glycosidase-like_sf"/>
</dbReference>
<dbReference type="SMART" id="SM00560">
    <property type="entry name" value="LamGL"/>
    <property type="match status" value="1"/>
</dbReference>
<keyword evidence="1 3" id="KW-0732">Signal</keyword>
<evidence type="ECO:0000313" key="5">
    <source>
        <dbReference type="EMBL" id="RFA28203.1"/>
    </source>
</evidence>